<name>A0A2D4DM16_STRCB</name>
<dbReference type="OrthoDB" id="2235857at2"/>
<organism evidence="1 2">
    <name type="scientific">Streptococcus canis</name>
    <dbReference type="NCBI Taxonomy" id="1329"/>
    <lineage>
        <taxon>Bacteria</taxon>
        <taxon>Bacillati</taxon>
        <taxon>Bacillota</taxon>
        <taxon>Bacilli</taxon>
        <taxon>Lactobacillales</taxon>
        <taxon>Streptococcaceae</taxon>
        <taxon>Streptococcus</taxon>
    </lineage>
</organism>
<dbReference type="Proteomes" id="UP000280759">
    <property type="component" value="Unassembled WGS sequence"/>
</dbReference>
<proteinExistence type="predicted"/>
<dbReference type="AlphaFoldDB" id="A0A2D4DM16"/>
<reference evidence="1 2" key="1">
    <citation type="submission" date="2018-10" db="EMBL/GenBank/DDBJ databases">
        <authorList>
            <consortium name="Molecular Microbiology and Infection Unit (UMMI)"/>
            <person name="Machado M."/>
        </authorList>
    </citation>
    <scope>NUCLEOTIDE SEQUENCE [LARGE SCALE GENOMIC DNA]</scope>
    <source>
        <strain evidence="1">FMV2238.02</strain>
    </source>
</reference>
<protein>
    <submittedName>
        <fullName evidence="1">Uncharacterized protein</fullName>
    </submittedName>
</protein>
<keyword evidence="2" id="KW-1185">Reference proteome</keyword>
<evidence type="ECO:0000313" key="2">
    <source>
        <dbReference type="Proteomes" id="UP000280759"/>
    </source>
</evidence>
<gene>
    <name evidence="1" type="ORF">FMV2238Y02_18760</name>
</gene>
<evidence type="ECO:0000313" key="1">
    <source>
        <dbReference type="EMBL" id="VDC43376.1"/>
    </source>
</evidence>
<dbReference type="RefSeq" id="WP_003044966.1">
    <property type="nucleotide sequence ID" value="NZ_BEWZ01000003.1"/>
</dbReference>
<sequence length="105" mass="12109">MTTKSLLTLGLLSFAAYKAYQKRTIIKEFWETSAEAKNAIQFDLDKIKGDLALIQDQSKVIQDISQDFTYKWRLFTHETQAHVTEIQNRMAKYQEKSASSTKTPS</sequence>
<accession>A0A2D4DM16</accession>
<dbReference type="GeneID" id="49628833"/>
<dbReference type="EMBL" id="UXEP01000035">
    <property type="protein sequence ID" value="VDC43376.1"/>
    <property type="molecule type" value="Genomic_DNA"/>
</dbReference>